<keyword evidence="3 8" id="KW-0349">Heme</keyword>
<evidence type="ECO:0000256" key="7">
    <source>
        <dbReference type="ARBA" id="ARBA00023033"/>
    </source>
</evidence>
<dbReference type="EMBL" id="SGPL01000167">
    <property type="protein sequence ID" value="THH16238.1"/>
    <property type="molecule type" value="Genomic_DNA"/>
</dbReference>
<dbReference type="GO" id="GO:0005506">
    <property type="term" value="F:iron ion binding"/>
    <property type="evidence" value="ECO:0007669"/>
    <property type="project" value="InterPro"/>
</dbReference>
<evidence type="ECO:0000313" key="11">
    <source>
        <dbReference type="Proteomes" id="UP000310158"/>
    </source>
</evidence>
<keyword evidence="4 8" id="KW-0479">Metal-binding</keyword>
<evidence type="ECO:0000256" key="2">
    <source>
        <dbReference type="ARBA" id="ARBA00010617"/>
    </source>
</evidence>
<dbReference type="InterPro" id="IPR036396">
    <property type="entry name" value="Cyt_P450_sf"/>
</dbReference>
<dbReference type="InterPro" id="IPR002401">
    <property type="entry name" value="Cyt_P450_E_grp-I"/>
</dbReference>
<dbReference type="AlphaFoldDB" id="A0A4S4LWM3"/>
<dbReference type="PANTHER" id="PTHR24287">
    <property type="entry name" value="P450, PUTATIVE (EUROFUNG)-RELATED"/>
    <property type="match status" value="1"/>
</dbReference>
<evidence type="ECO:0000256" key="6">
    <source>
        <dbReference type="ARBA" id="ARBA00023004"/>
    </source>
</evidence>
<keyword evidence="11" id="KW-1185">Reference proteome</keyword>
<keyword evidence="5 9" id="KW-0560">Oxidoreductase</keyword>
<dbReference type="PRINTS" id="PR00463">
    <property type="entry name" value="EP450I"/>
</dbReference>
<evidence type="ECO:0000256" key="1">
    <source>
        <dbReference type="ARBA" id="ARBA00001971"/>
    </source>
</evidence>
<reference evidence="10 11" key="1">
    <citation type="submission" date="2019-02" db="EMBL/GenBank/DDBJ databases">
        <title>Genome sequencing of the rare red list fungi Bondarzewia mesenterica.</title>
        <authorList>
            <person name="Buettner E."/>
            <person name="Kellner H."/>
        </authorList>
    </citation>
    <scope>NUCLEOTIDE SEQUENCE [LARGE SCALE GENOMIC DNA]</scope>
    <source>
        <strain evidence="10 11">DSM 108281</strain>
    </source>
</reference>
<evidence type="ECO:0000256" key="4">
    <source>
        <dbReference type="ARBA" id="ARBA00022723"/>
    </source>
</evidence>
<dbReference type="GO" id="GO:0016705">
    <property type="term" value="F:oxidoreductase activity, acting on paired donors, with incorporation or reduction of molecular oxygen"/>
    <property type="evidence" value="ECO:0007669"/>
    <property type="project" value="InterPro"/>
</dbReference>
<proteinExistence type="inferred from homology"/>
<dbReference type="PRINTS" id="PR00385">
    <property type="entry name" value="P450"/>
</dbReference>
<protein>
    <recommendedName>
        <fullName evidence="12">Cytochrome P450</fullName>
    </recommendedName>
</protein>
<gene>
    <name evidence="10" type="ORF">EW146_g4358</name>
</gene>
<dbReference type="InterPro" id="IPR047146">
    <property type="entry name" value="Cyt_P450_E_CYP52_fungi"/>
</dbReference>
<name>A0A4S4LWM3_9AGAM</name>
<evidence type="ECO:0000313" key="10">
    <source>
        <dbReference type="EMBL" id="THH16238.1"/>
    </source>
</evidence>
<evidence type="ECO:0000256" key="3">
    <source>
        <dbReference type="ARBA" id="ARBA00022617"/>
    </source>
</evidence>
<dbReference type="Pfam" id="PF00067">
    <property type="entry name" value="p450"/>
    <property type="match status" value="1"/>
</dbReference>
<dbReference type="SUPFAM" id="SSF48264">
    <property type="entry name" value="Cytochrome P450"/>
    <property type="match status" value="1"/>
</dbReference>
<comment type="similarity">
    <text evidence="2 9">Belongs to the cytochrome P450 family.</text>
</comment>
<dbReference type="InterPro" id="IPR017972">
    <property type="entry name" value="Cyt_P450_CS"/>
</dbReference>
<organism evidence="10 11">
    <name type="scientific">Bondarzewia mesenterica</name>
    <dbReference type="NCBI Taxonomy" id="1095465"/>
    <lineage>
        <taxon>Eukaryota</taxon>
        <taxon>Fungi</taxon>
        <taxon>Dikarya</taxon>
        <taxon>Basidiomycota</taxon>
        <taxon>Agaricomycotina</taxon>
        <taxon>Agaricomycetes</taxon>
        <taxon>Russulales</taxon>
        <taxon>Bondarzewiaceae</taxon>
        <taxon>Bondarzewia</taxon>
    </lineage>
</organism>
<dbReference type="OrthoDB" id="1470350at2759"/>
<feature type="binding site" description="axial binding residue" evidence="8">
    <location>
        <position position="415"/>
    </location>
    <ligand>
        <name>heme</name>
        <dbReference type="ChEBI" id="CHEBI:30413"/>
    </ligand>
    <ligandPart>
        <name>Fe</name>
        <dbReference type="ChEBI" id="CHEBI:18248"/>
    </ligandPart>
</feature>
<dbReference type="CDD" id="cd11063">
    <property type="entry name" value="CYP52"/>
    <property type="match status" value="1"/>
</dbReference>
<evidence type="ECO:0000256" key="8">
    <source>
        <dbReference type="PIRSR" id="PIRSR602401-1"/>
    </source>
</evidence>
<comment type="caution">
    <text evidence="10">The sequence shown here is derived from an EMBL/GenBank/DDBJ whole genome shotgun (WGS) entry which is preliminary data.</text>
</comment>
<dbReference type="GO" id="GO:0020037">
    <property type="term" value="F:heme binding"/>
    <property type="evidence" value="ECO:0007669"/>
    <property type="project" value="InterPro"/>
</dbReference>
<dbReference type="InterPro" id="IPR001128">
    <property type="entry name" value="Cyt_P450"/>
</dbReference>
<evidence type="ECO:0000256" key="9">
    <source>
        <dbReference type="RuleBase" id="RU000461"/>
    </source>
</evidence>
<accession>A0A4S4LWM3</accession>
<comment type="cofactor">
    <cofactor evidence="1 8">
        <name>heme</name>
        <dbReference type="ChEBI" id="CHEBI:30413"/>
    </cofactor>
</comment>
<dbReference type="PANTHER" id="PTHR24287:SF1">
    <property type="entry name" value="P450, PUTATIVE (EUROFUNG)-RELATED"/>
    <property type="match status" value="1"/>
</dbReference>
<evidence type="ECO:0000256" key="5">
    <source>
        <dbReference type="ARBA" id="ARBA00023002"/>
    </source>
</evidence>
<keyword evidence="7 9" id="KW-0503">Monooxygenase</keyword>
<sequence>MLRHAPLAYPGDRVLNFIDVYGHTHSVYAMFERRIMTDEPDYIKAILSTNFRNFEKGEIFDSMVKSMLGKGVFNSDGDLWKFHRGMTRPFFSRDRISHFDIFNRHAEDAIVQMTTRLREGHAVDFQDLVSRFTLDSATEFLFGIDARSLSIGLPYPASSRGESADDQSSDAFARAFADAQSSMASRSRFGNAWPLWEFWEDKTNMDMEVINEFVEPIVKEAISKKRKKPIGLGEELEEAAETLLDHLVNLTEDYSIIKDETLNIMLAGRDTTASTLTFTVYMLSQHPNVLQRLREEISVKIGDARRPTQEDLRDMRYLRAVINETLRLYPPVPFNMRLSLEDTIWPSRMPGQKPFFVPAGSRVLFSVFLMHRRTDLWGPDALEFDPDRFLDERVHKYLTANPFIFLPFSAGPRICLGQQFAYNEVSLMLVRLLQTFSSIELATDAQPASSLPPAVWAEAGGRQAREKIRPKAHLTLYCSACILISALELMYANFPLHLQEGLWVRMGDEAVRSEAV</sequence>
<keyword evidence="6 8" id="KW-0408">Iron</keyword>
<evidence type="ECO:0008006" key="12">
    <source>
        <dbReference type="Google" id="ProtNLM"/>
    </source>
</evidence>
<dbReference type="PROSITE" id="PS00086">
    <property type="entry name" value="CYTOCHROME_P450"/>
    <property type="match status" value="1"/>
</dbReference>
<dbReference type="GO" id="GO:0004497">
    <property type="term" value="F:monooxygenase activity"/>
    <property type="evidence" value="ECO:0007669"/>
    <property type="project" value="UniProtKB-KW"/>
</dbReference>
<dbReference type="Gene3D" id="1.10.630.10">
    <property type="entry name" value="Cytochrome P450"/>
    <property type="match status" value="1"/>
</dbReference>
<dbReference type="Proteomes" id="UP000310158">
    <property type="component" value="Unassembled WGS sequence"/>
</dbReference>